<keyword evidence="4" id="KW-1185">Reference proteome</keyword>
<evidence type="ECO:0000313" key="3">
    <source>
        <dbReference type="Proteomes" id="UP000326505"/>
    </source>
</evidence>
<dbReference type="EMBL" id="CP023690">
    <property type="protein sequence ID" value="QEV61455.1"/>
    <property type="molecule type" value="Genomic_DNA"/>
</dbReference>
<dbReference type="AlphaFoldDB" id="A0A5P2XE70"/>
<proteinExistence type="predicted"/>
<accession>A0A5P2XE70</accession>
<gene>
    <name evidence="2" type="ORF">CP982_24395</name>
    <name evidence="1" type="ORF">FHS40_007247</name>
</gene>
<dbReference type="Proteomes" id="UP000326505">
    <property type="component" value="Chromosome"/>
</dbReference>
<evidence type="ECO:0000313" key="4">
    <source>
        <dbReference type="Proteomes" id="UP000549009"/>
    </source>
</evidence>
<organism evidence="2 3">
    <name type="scientific">Streptomyces spectabilis</name>
    <dbReference type="NCBI Taxonomy" id="68270"/>
    <lineage>
        <taxon>Bacteria</taxon>
        <taxon>Bacillati</taxon>
        <taxon>Actinomycetota</taxon>
        <taxon>Actinomycetes</taxon>
        <taxon>Kitasatosporales</taxon>
        <taxon>Streptomycetaceae</taxon>
        <taxon>Streptomyces</taxon>
    </lineage>
</organism>
<sequence length="276" mass="28232">MGNLWIGPPGAMYEIDQAAKSFDRSADLGVSEFKSLTGRITLTRHPAPIRRVKLSWDLLGPHHARALDRLARRVDGAGPLVLVDPGSVNVLGPAQAAGRGPSGAAGLQQWSRVSANGSVIETSAATGVFSFTADDATSRVAWRWPGPGGNFPVTAGLPVSFHAPTALAVPASRTVGIDFKRADGTTVGSATANGPLVTATVPDQAAYLTPHVRPGTAGTFALAGACLTYGGERAADGVPGDGLPLMSVTGYSDAPARPLPYRSFGIDLVEVTGATG</sequence>
<evidence type="ECO:0000313" key="2">
    <source>
        <dbReference type="EMBL" id="QEV61455.1"/>
    </source>
</evidence>
<dbReference type="KEGG" id="sspb:CP982_24395"/>
<protein>
    <submittedName>
        <fullName evidence="2">Uncharacterized protein</fullName>
    </submittedName>
</protein>
<dbReference type="EMBL" id="JACHJD010000017">
    <property type="protein sequence ID" value="MBB5108126.1"/>
    <property type="molecule type" value="Genomic_DNA"/>
</dbReference>
<evidence type="ECO:0000313" key="1">
    <source>
        <dbReference type="EMBL" id="MBB5108126.1"/>
    </source>
</evidence>
<reference evidence="1 4" key="2">
    <citation type="submission" date="2020-08" db="EMBL/GenBank/DDBJ databases">
        <title>Genomic Encyclopedia of Type Strains, Phase III (KMG-III): the genomes of soil and plant-associated and newly described type strains.</title>
        <authorList>
            <person name="Whitman W."/>
        </authorList>
    </citation>
    <scope>NUCLEOTIDE SEQUENCE [LARGE SCALE GENOMIC DNA]</scope>
    <source>
        <strain evidence="1 4">CECT 3146</strain>
    </source>
</reference>
<dbReference type="OrthoDB" id="3687018at2"/>
<dbReference type="RefSeq" id="WP_150512464.1">
    <property type="nucleotide sequence ID" value="NZ_BMSQ01000008.1"/>
</dbReference>
<reference evidence="2 3" key="1">
    <citation type="submission" date="2017-09" db="EMBL/GenBank/DDBJ databases">
        <authorList>
            <person name="Lee N."/>
            <person name="Cho B.-K."/>
        </authorList>
    </citation>
    <scope>NUCLEOTIDE SEQUENCE [LARGE SCALE GENOMIC DNA]</scope>
    <source>
        <strain evidence="2 3">ATCC 27465</strain>
    </source>
</reference>
<name>A0A5P2XE70_STRST</name>
<dbReference type="Proteomes" id="UP000549009">
    <property type="component" value="Unassembled WGS sequence"/>
</dbReference>